<dbReference type="GO" id="GO:0051959">
    <property type="term" value="F:dynein light intermediate chain binding"/>
    <property type="evidence" value="ECO:0007669"/>
    <property type="project" value="InterPro"/>
</dbReference>
<dbReference type="InterPro" id="IPR024317">
    <property type="entry name" value="Dynein_heavy_chain_D4_dom"/>
</dbReference>
<evidence type="ECO:0000256" key="8">
    <source>
        <dbReference type="ARBA" id="ARBA00023054"/>
    </source>
</evidence>
<dbReference type="FunFam" id="3.40.50.300:FF:002141">
    <property type="entry name" value="Dynein heavy chain"/>
    <property type="match status" value="1"/>
</dbReference>
<evidence type="ECO:0000313" key="15">
    <source>
        <dbReference type="Proteomes" id="UP000784294"/>
    </source>
</evidence>
<keyword evidence="15" id="KW-1185">Reference proteome</keyword>
<sequence>MFRRQNNLIWPFCLFHYKVYRVFYDRLITDADRQKFFEIVRQTCSDTFRTNLDKVLGHLSKSGRVADEDVRSLMFGDYLNDEGVYDEVTNLKELATRMESFLEDYNQISKTPMRLVMFKFAMEHVSRVSRVLKQDSGHALLVGVGGSGRQSACRLAVHMADYELFSIEISRNYGQTEWRDDLKRLLLKTGCDGKPTGFLLCDSQIKYESFMEDISMLLNSGDVPNLFPSDEKAELLEKMQTYSRAEGRKVDLSPLAMYNYFTERVRKNLHIVLAMSPIGDSFRSRLRMFPSLINCCTIDWFQVICCNKLPKDGFTW</sequence>
<evidence type="ECO:0000256" key="3">
    <source>
        <dbReference type="ARBA" id="ARBA00022490"/>
    </source>
</evidence>
<evidence type="ECO:0000256" key="6">
    <source>
        <dbReference type="ARBA" id="ARBA00022840"/>
    </source>
</evidence>
<reference evidence="14" key="1">
    <citation type="submission" date="2018-11" db="EMBL/GenBank/DDBJ databases">
        <authorList>
            <consortium name="Pathogen Informatics"/>
        </authorList>
    </citation>
    <scope>NUCLEOTIDE SEQUENCE</scope>
</reference>
<dbReference type="EMBL" id="CAAALY010005502">
    <property type="protein sequence ID" value="VEL09120.1"/>
    <property type="molecule type" value="Genomic_DNA"/>
</dbReference>
<feature type="domain" description="Dynein heavy chain AAA module D4" evidence="13">
    <location>
        <begin position="113"/>
        <end position="302"/>
    </location>
</feature>
<gene>
    <name evidence="14" type="ORF">PXEA_LOCUS2560</name>
</gene>
<evidence type="ECO:0000256" key="4">
    <source>
        <dbReference type="ARBA" id="ARBA00022701"/>
    </source>
</evidence>
<keyword evidence="7" id="KW-0243">Dynein</keyword>
<evidence type="ECO:0000256" key="10">
    <source>
        <dbReference type="ARBA" id="ARBA00023175"/>
    </source>
</evidence>
<evidence type="ECO:0000313" key="14">
    <source>
        <dbReference type="EMBL" id="VEL09120.1"/>
    </source>
</evidence>
<dbReference type="GO" id="GO:0005930">
    <property type="term" value="C:axoneme"/>
    <property type="evidence" value="ECO:0007669"/>
    <property type="project" value="UniProtKB-SubCell"/>
</dbReference>
<evidence type="ECO:0000256" key="2">
    <source>
        <dbReference type="ARBA" id="ARBA00008887"/>
    </source>
</evidence>
<dbReference type="GO" id="GO:0005524">
    <property type="term" value="F:ATP binding"/>
    <property type="evidence" value="ECO:0007669"/>
    <property type="project" value="UniProtKB-KW"/>
</dbReference>
<dbReference type="SUPFAM" id="SSF52540">
    <property type="entry name" value="P-loop containing nucleoside triphosphate hydrolases"/>
    <property type="match status" value="1"/>
</dbReference>
<keyword evidence="12" id="KW-0966">Cell projection</keyword>
<keyword evidence="6" id="KW-0067">ATP-binding</keyword>
<keyword evidence="9" id="KW-0969">Cilium</keyword>
<evidence type="ECO:0000256" key="11">
    <source>
        <dbReference type="ARBA" id="ARBA00023212"/>
    </source>
</evidence>
<comment type="subcellular location">
    <subcellularLocation>
        <location evidence="1">Cytoplasm</location>
        <location evidence="1">Cytoskeleton</location>
        <location evidence="1">Cilium axoneme</location>
    </subcellularLocation>
</comment>
<dbReference type="Proteomes" id="UP000784294">
    <property type="component" value="Unassembled WGS sequence"/>
</dbReference>
<keyword evidence="8" id="KW-0175">Coiled coil</keyword>
<dbReference type="OrthoDB" id="10266008at2759"/>
<evidence type="ECO:0000259" key="13">
    <source>
        <dbReference type="Pfam" id="PF12780"/>
    </source>
</evidence>
<comment type="similarity">
    <text evidence="2">Belongs to the dynein heavy chain family.</text>
</comment>
<evidence type="ECO:0000256" key="9">
    <source>
        <dbReference type="ARBA" id="ARBA00023069"/>
    </source>
</evidence>
<dbReference type="GO" id="GO:0005874">
    <property type="term" value="C:microtubule"/>
    <property type="evidence" value="ECO:0007669"/>
    <property type="project" value="UniProtKB-KW"/>
</dbReference>
<dbReference type="GO" id="GO:0045505">
    <property type="term" value="F:dynein intermediate chain binding"/>
    <property type="evidence" value="ECO:0007669"/>
    <property type="project" value="InterPro"/>
</dbReference>
<protein>
    <recommendedName>
        <fullName evidence="13">Dynein heavy chain AAA module D4 domain-containing protein</fullName>
    </recommendedName>
</protein>
<keyword evidence="5" id="KW-0547">Nucleotide-binding</keyword>
<evidence type="ECO:0000256" key="5">
    <source>
        <dbReference type="ARBA" id="ARBA00022741"/>
    </source>
</evidence>
<evidence type="ECO:0000256" key="1">
    <source>
        <dbReference type="ARBA" id="ARBA00004430"/>
    </source>
</evidence>
<dbReference type="PANTHER" id="PTHR22878:SF71">
    <property type="entry name" value="DYNEIN, AXONEMAL, HEAVY CHAIN 3"/>
    <property type="match status" value="1"/>
</dbReference>
<dbReference type="FunFam" id="1.20.920.30:FF:000002">
    <property type="entry name" value="Dynein axonemal heavy chain 3"/>
    <property type="match status" value="1"/>
</dbReference>
<accession>A0A3S4ZWV2</accession>
<proteinExistence type="inferred from homology"/>
<keyword evidence="4" id="KW-0493">Microtubule</keyword>
<comment type="caution">
    <text evidence="14">The sequence shown here is derived from an EMBL/GenBank/DDBJ whole genome shotgun (WGS) entry which is preliminary data.</text>
</comment>
<evidence type="ECO:0000256" key="12">
    <source>
        <dbReference type="ARBA" id="ARBA00023273"/>
    </source>
</evidence>
<dbReference type="InterPro" id="IPR027417">
    <property type="entry name" value="P-loop_NTPase"/>
</dbReference>
<dbReference type="AlphaFoldDB" id="A0A3S4ZWV2"/>
<dbReference type="GO" id="GO:0030286">
    <property type="term" value="C:dynein complex"/>
    <property type="evidence" value="ECO:0007669"/>
    <property type="project" value="UniProtKB-KW"/>
</dbReference>
<name>A0A3S4ZWV2_9PLAT</name>
<organism evidence="14 15">
    <name type="scientific">Protopolystoma xenopodis</name>
    <dbReference type="NCBI Taxonomy" id="117903"/>
    <lineage>
        <taxon>Eukaryota</taxon>
        <taxon>Metazoa</taxon>
        <taxon>Spiralia</taxon>
        <taxon>Lophotrochozoa</taxon>
        <taxon>Platyhelminthes</taxon>
        <taxon>Monogenea</taxon>
        <taxon>Polyopisthocotylea</taxon>
        <taxon>Polystomatidea</taxon>
        <taxon>Polystomatidae</taxon>
        <taxon>Protopolystoma</taxon>
    </lineage>
</organism>
<keyword evidence="11" id="KW-0206">Cytoskeleton</keyword>
<dbReference type="InterPro" id="IPR026983">
    <property type="entry name" value="DHC"/>
</dbReference>
<dbReference type="PANTHER" id="PTHR22878">
    <property type="entry name" value="DYNEIN HEAVY CHAIN 6, AXONEMAL-LIKE-RELATED"/>
    <property type="match status" value="1"/>
</dbReference>
<dbReference type="Gene3D" id="3.40.50.300">
    <property type="entry name" value="P-loop containing nucleotide triphosphate hydrolases"/>
    <property type="match status" value="1"/>
</dbReference>
<keyword evidence="3" id="KW-0963">Cytoplasm</keyword>
<dbReference type="GO" id="GO:0007018">
    <property type="term" value="P:microtubule-based movement"/>
    <property type="evidence" value="ECO:0007669"/>
    <property type="project" value="InterPro"/>
</dbReference>
<keyword evidence="10" id="KW-0505">Motor protein</keyword>
<evidence type="ECO:0000256" key="7">
    <source>
        <dbReference type="ARBA" id="ARBA00023017"/>
    </source>
</evidence>
<dbReference type="Pfam" id="PF12780">
    <property type="entry name" value="AAA_8"/>
    <property type="match status" value="1"/>
</dbReference>
<dbReference type="Gene3D" id="1.20.920.30">
    <property type="match status" value="1"/>
</dbReference>